<dbReference type="InterPro" id="IPR012003">
    <property type="entry name" value="ATP_PFK_prok-type"/>
</dbReference>
<keyword evidence="8 15" id="KW-0479">Metal-binding</keyword>
<feature type="active site" description="Proton acceptor" evidence="15">
    <location>
        <position position="126"/>
    </location>
</feature>
<dbReference type="Pfam" id="PF00365">
    <property type="entry name" value="PFK"/>
    <property type="match status" value="1"/>
</dbReference>
<dbReference type="PANTHER" id="PTHR13697">
    <property type="entry name" value="PHOSPHOFRUCTOKINASE"/>
    <property type="match status" value="1"/>
</dbReference>
<evidence type="ECO:0000256" key="9">
    <source>
        <dbReference type="ARBA" id="ARBA00022741"/>
    </source>
</evidence>
<feature type="binding site" description="in other chain" evidence="15">
    <location>
        <begin position="257"/>
        <end position="260"/>
    </location>
    <ligand>
        <name>substrate</name>
        <note>ligand shared between dimeric partners</note>
    </ligand>
</feature>
<dbReference type="AlphaFoldDB" id="A0A4R1R770"/>
<feature type="binding site" evidence="15">
    <location>
        <position position="161"/>
    </location>
    <ligand>
        <name>substrate</name>
        <note>ligand shared between dimeric partners</note>
    </ligand>
</feature>
<evidence type="ECO:0000259" key="16">
    <source>
        <dbReference type="Pfam" id="PF00365"/>
    </source>
</evidence>
<dbReference type="Gene3D" id="3.40.50.460">
    <property type="entry name" value="Phosphofructokinase domain"/>
    <property type="match status" value="1"/>
</dbReference>
<comment type="function">
    <text evidence="2 15">Catalyzes the phosphorylation of D-fructose 6-phosphate to fructose 1,6-bisphosphate by ATP, the first committing step of glycolysis.</text>
</comment>
<feature type="binding site" evidence="15">
    <location>
        <position position="251"/>
    </location>
    <ligand>
        <name>substrate</name>
        <note>ligand shared between dimeric partners</note>
    </ligand>
</feature>
<keyword evidence="13 15" id="KW-0324">Glycolysis</keyword>
<comment type="similarity">
    <text evidence="15">Belongs to the phosphofructokinase type A (PFKA) family. ATP-dependent PFK group I subfamily. Prokaryotic clade 'B1' sub-subfamily.</text>
</comment>
<dbReference type="UniPathway" id="UPA00109">
    <property type="reaction ID" value="UER00182"/>
</dbReference>
<proteinExistence type="inferred from homology"/>
<reference evidence="17 18" key="1">
    <citation type="submission" date="2019-03" db="EMBL/GenBank/DDBJ databases">
        <title>Genomic Encyclopedia of Type Strains, Phase IV (KMG-IV): sequencing the most valuable type-strain genomes for metagenomic binning, comparative biology and taxonomic classification.</title>
        <authorList>
            <person name="Goeker M."/>
        </authorList>
    </citation>
    <scope>NUCLEOTIDE SEQUENCE [LARGE SCALE GENOMIC DNA]</scope>
    <source>
        <strain evidence="17 18">LX-B</strain>
    </source>
</reference>
<evidence type="ECO:0000256" key="4">
    <source>
        <dbReference type="ARBA" id="ARBA00004679"/>
    </source>
</evidence>
<evidence type="ECO:0000313" key="17">
    <source>
        <dbReference type="EMBL" id="TCL61453.1"/>
    </source>
</evidence>
<dbReference type="GO" id="GO:0005524">
    <property type="term" value="F:ATP binding"/>
    <property type="evidence" value="ECO:0007669"/>
    <property type="project" value="UniProtKB-UniRule"/>
</dbReference>
<comment type="cofactor">
    <cofactor evidence="1 15">
        <name>Mg(2+)</name>
        <dbReference type="ChEBI" id="CHEBI:18420"/>
    </cofactor>
</comment>
<sequence length="326" mass="34405">MKIGVLTSGGDSPGMNAAIRAVVRTALYHGCEVFGIKRGYSGLLSGEIIPLDSRAVGDILQRGGTILQSARCPAFKTAEGQALAKEQLLKMGLNALVIIGGDGSFRGAQDLNKMGFQTVGLPGTIDNDIGCTDYTIGFDTAVNTVLDAVNKIRDTASSHNRVYIVEVMGKLSGFIAAAAGLTGGAESVLVPEIPADLNALCAKISRSLHEGKTHSIVLVAEGFYGDPVDADQSSAFKVGRFVAQHTGCETRITVLGHIQRGGTPTFFDRKIATLMGAKAVELILAGETEKMVGIVNDKIEAFDMDAAIGERKQVDPQWLDLIRILS</sequence>
<feature type="binding site" evidence="15">
    <location>
        <begin position="20"/>
        <end position="24"/>
    </location>
    <ligand>
        <name>ADP</name>
        <dbReference type="ChEBI" id="CHEBI:456216"/>
        <note>allosteric activator; ligand shared between dimeric partners</note>
    </ligand>
</feature>
<dbReference type="InterPro" id="IPR015912">
    <property type="entry name" value="Phosphofructokinase_CS"/>
</dbReference>
<evidence type="ECO:0000256" key="6">
    <source>
        <dbReference type="ARBA" id="ARBA00022533"/>
    </source>
</evidence>
<dbReference type="PRINTS" id="PR00476">
    <property type="entry name" value="PHFRCTKINASE"/>
</dbReference>
<feature type="binding site" description="in other chain" evidence="15">
    <location>
        <position position="153"/>
    </location>
    <ligand>
        <name>ADP</name>
        <dbReference type="ChEBI" id="CHEBI:456216"/>
        <note>allosteric activator; ligand shared between dimeric partners</note>
    </ligand>
</feature>
<dbReference type="NCBIfam" id="NF002872">
    <property type="entry name" value="PRK03202.1"/>
    <property type="match status" value="1"/>
</dbReference>
<dbReference type="NCBIfam" id="TIGR02482">
    <property type="entry name" value="PFKA_ATP"/>
    <property type="match status" value="1"/>
</dbReference>
<feature type="binding site" evidence="15">
    <location>
        <begin position="101"/>
        <end position="104"/>
    </location>
    <ligand>
        <name>ATP</name>
        <dbReference type="ChEBI" id="CHEBI:30616"/>
    </ligand>
</feature>
<dbReference type="RefSeq" id="WP_132016261.1">
    <property type="nucleotide sequence ID" value="NZ_SLUN01000034.1"/>
</dbReference>
<keyword evidence="5 15" id="KW-0963">Cytoplasm</keyword>
<dbReference type="InterPro" id="IPR035966">
    <property type="entry name" value="PKF_sf"/>
</dbReference>
<dbReference type="GO" id="GO:0005945">
    <property type="term" value="C:6-phosphofructokinase complex"/>
    <property type="evidence" value="ECO:0007669"/>
    <property type="project" value="TreeGrafter"/>
</dbReference>
<feature type="binding site" evidence="15">
    <location>
        <position position="10"/>
    </location>
    <ligand>
        <name>ATP</name>
        <dbReference type="ChEBI" id="CHEBI:30616"/>
    </ligand>
</feature>
<evidence type="ECO:0000256" key="7">
    <source>
        <dbReference type="ARBA" id="ARBA00022679"/>
    </source>
</evidence>
<comment type="activity regulation">
    <text evidence="15">Allosterically activated by ADP and other diphosphonucleosides, and allosterically inhibited by phosphoenolpyruvate.</text>
</comment>
<dbReference type="Proteomes" id="UP000295008">
    <property type="component" value="Unassembled WGS sequence"/>
</dbReference>
<dbReference type="GO" id="GO:0070095">
    <property type="term" value="F:fructose-6-phosphate binding"/>
    <property type="evidence" value="ECO:0007669"/>
    <property type="project" value="TreeGrafter"/>
</dbReference>
<evidence type="ECO:0000256" key="1">
    <source>
        <dbReference type="ARBA" id="ARBA00001946"/>
    </source>
</evidence>
<protein>
    <recommendedName>
        <fullName evidence="15">ATP-dependent 6-phosphofructokinase</fullName>
        <shortName evidence="15">ATP-PFK</shortName>
        <shortName evidence="15">Phosphofructokinase</shortName>
        <ecNumber evidence="15">2.7.1.11</ecNumber>
    </recommendedName>
    <alternativeName>
        <fullName evidence="15">Phosphohexokinase</fullName>
    </alternativeName>
</protein>
<evidence type="ECO:0000256" key="5">
    <source>
        <dbReference type="ARBA" id="ARBA00022490"/>
    </source>
</evidence>
<dbReference type="GO" id="GO:0061621">
    <property type="term" value="P:canonical glycolysis"/>
    <property type="evidence" value="ECO:0007669"/>
    <property type="project" value="TreeGrafter"/>
</dbReference>
<dbReference type="InterPro" id="IPR012828">
    <property type="entry name" value="PFKA_ATP_prok"/>
</dbReference>
<dbReference type="FunFam" id="3.40.50.450:FF:000001">
    <property type="entry name" value="ATP-dependent 6-phosphofructokinase"/>
    <property type="match status" value="1"/>
</dbReference>
<comment type="caution">
    <text evidence="15">Lacks conserved residue(s) required for the propagation of feature annotation.</text>
</comment>
<dbReference type="GO" id="GO:0006002">
    <property type="term" value="P:fructose 6-phosphate metabolic process"/>
    <property type="evidence" value="ECO:0007669"/>
    <property type="project" value="UniProtKB-UniRule"/>
</dbReference>
<dbReference type="PROSITE" id="PS00433">
    <property type="entry name" value="PHOSPHOFRUCTOKINASE"/>
    <property type="match status" value="1"/>
</dbReference>
<evidence type="ECO:0000256" key="8">
    <source>
        <dbReference type="ARBA" id="ARBA00022723"/>
    </source>
</evidence>
<evidence type="ECO:0000256" key="13">
    <source>
        <dbReference type="ARBA" id="ARBA00023152"/>
    </source>
</evidence>
<dbReference type="Gene3D" id="3.40.50.450">
    <property type="match status" value="1"/>
</dbReference>
<keyword evidence="6 15" id="KW-0021">Allosteric enzyme</keyword>
<dbReference type="GO" id="GO:0030388">
    <property type="term" value="P:fructose 1,6-bisphosphate metabolic process"/>
    <property type="evidence" value="ECO:0007669"/>
    <property type="project" value="TreeGrafter"/>
</dbReference>
<keyword evidence="9 15" id="KW-0547">Nucleotide-binding</keyword>
<comment type="catalytic activity">
    <reaction evidence="14 15">
        <text>beta-D-fructose 6-phosphate + ATP = beta-D-fructose 1,6-bisphosphate + ADP + H(+)</text>
        <dbReference type="Rhea" id="RHEA:16109"/>
        <dbReference type="ChEBI" id="CHEBI:15378"/>
        <dbReference type="ChEBI" id="CHEBI:30616"/>
        <dbReference type="ChEBI" id="CHEBI:32966"/>
        <dbReference type="ChEBI" id="CHEBI:57634"/>
        <dbReference type="ChEBI" id="CHEBI:456216"/>
        <dbReference type="EC" id="2.7.1.11"/>
    </reaction>
</comment>
<evidence type="ECO:0000256" key="10">
    <source>
        <dbReference type="ARBA" id="ARBA00022777"/>
    </source>
</evidence>
<dbReference type="PIRSF" id="PIRSF000532">
    <property type="entry name" value="ATP_PFK_prok"/>
    <property type="match status" value="1"/>
</dbReference>
<dbReference type="InterPro" id="IPR000023">
    <property type="entry name" value="Phosphofructokinase_dom"/>
</dbReference>
<dbReference type="FunFam" id="3.40.50.460:FF:000002">
    <property type="entry name" value="ATP-dependent 6-phosphofructokinase"/>
    <property type="match status" value="1"/>
</dbReference>
<keyword evidence="12 15" id="KW-0460">Magnesium</keyword>
<evidence type="ECO:0000256" key="2">
    <source>
        <dbReference type="ARBA" id="ARBA00002659"/>
    </source>
</evidence>
<keyword evidence="18" id="KW-1185">Reference proteome</keyword>
<evidence type="ECO:0000313" key="18">
    <source>
        <dbReference type="Proteomes" id="UP000295008"/>
    </source>
</evidence>
<evidence type="ECO:0000256" key="3">
    <source>
        <dbReference type="ARBA" id="ARBA00004496"/>
    </source>
</evidence>
<dbReference type="OrthoDB" id="9802503at2"/>
<comment type="pathway">
    <text evidence="4 15">Carbohydrate degradation; glycolysis; D-glyceraldehyde 3-phosphate and glycerone phosphate from D-glucose: step 3/4.</text>
</comment>
<feature type="binding site" evidence="15">
    <location>
        <position position="102"/>
    </location>
    <ligand>
        <name>Mg(2+)</name>
        <dbReference type="ChEBI" id="CHEBI:18420"/>
        <note>catalytic</note>
    </ligand>
</feature>
<dbReference type="GO" id="GO:0016208">
    <property type="term" value="F:AMP binding"/>
    <property type="evidence" value="ECO:0007669"/>
    <property type="project" value="TreeGrafter"/>
</dbReference>
<evidence type="ECO:0000256" key="15">
    <source>
        <dbReference type="HAMAP-Rule" id="MF_00339"/>
    </source>
</evidence>
<feature type="binding site" description="in other chain" evidence="15">
    <location>
        <begin position="184"/>
        <end position="186"/>
    </location>
    <ligand>
        <name>ADP</name>
        <dbReference type="ChEBI" id="CHEBI:456216"/>
        <note>allosteric activator; ligand shared between dimeric partners</note>
    </ligand>
</feature>
<evidence type="ECO:0000256" key="12">
    <source>
        <dbReference type="ARBA" id="ARBA00022842"/>
    </source>
</evidence>
<comment type="caution">
    <text evidence="17">The sequence shown here is derived from an EMBL/GenBank/DDBJ whole genome shotgun (WGS) entry which is preliminary data.</text>
</comment>
<name>A0A4R1R770_HYDET</name>
<comment type="subunit">
    <text evidence="15">Homotetramer.</text>
</comment>
<keyword evidence="10 15" id="KW-0418">Kinase</keyword>
<dbReference type="SUPFAM" id="SSF53784">
    <property type="entry name" value="Phosphofructokinase"/>
    <property type="match status" value="1"/>
</dbReference>
<gene>
    <name evidence="15" type="primary">pfkA</name>
    <name evidence="17" type="ORF">EDC14_10348</name>
</gene>
<dbReference type="GO" id="GO:0046872">
    <property type="term" value="F:metal ion binding"/>
    <property type="evidence" value="ECO:0007669"/>
    <property type="project" value="UniProtKB-KW"/>
</dbReference>
<accession>A0A4R1R770</accession>
<dbReference type="GO" id="GO:0042802">
    <property type="term" value="F:identical protein binding"/>
    <property type="evidence" value="ECO:0007669"/>
    <property type="project" value="TreeGrafter"/>
</dbReference>
<keyword evidence="7 15" id="KW-0808">Transferase</keyword>
<feature type="binding site" description="in other chain" evidence="15">
    <location>
        <begin position="124"/>
        <end position="126"/>
    </location>
    <ligand>
        <name>substrate</name>
        <note>ligand shared between dimeric partners</note>
    </ligand>
</feature>
<dbReference type="InterPro" id="IPR022953">
    <property type="entry name" value="ATP_PFK"/>
</dbReference>
<organism evidence="17 18">
    <name type="scientific">Hydrogenispora ethanolica</name>
    <dbReference type="NCBI Taxonomy" id="1082276"/>
    <lineage>
        <taxon>Bacteria</taxon>
        <taxon>Bacillati</taxon>
        <taxon>Bacillota</taxon>
        <taxon>Hydrogenispora</taxon>
    </lineage>
</organism>
<dbReference type="EC" id="2.7.1.11" evidence="15"/>
<keyword evidence="11 15" id="KW-0067">ATP-binding</keyword>
<dbReference type="GO" id="GO:0048029">
    <property type="term" value="F:monosaccharide binding"/>
    <property type="evidence" value="ECO:0007669"/>
    <property type="project" value="TreeGrafter"/>
</dbReference>
<feature type="binding site" description="in other chain" evidence="15">
    <location>
        <begin position="212"/>
        <end position="214"/>
    </location>
    <ligand>
        <name>ADP</name>
        <dbReference type="ChEBI" id="CHEBI:456216"/>
        <note>allosteric activator; ligand shared between dimeric partners</note>
    </ligand>
</feature>
<comment type="subcellular location">
    <subcellularLocation>
        <location evidence="3 15">Cytoplasm</location>
    </subcellularLocation>
</comment>
<dbReference type="PANTHER" id="PTHR13697:SF4">
    <property type="entry name" value="ATP-DEPENDENT 6-PHOSPHOFRUCTOKINASE"/>
    <property type="match status" value="1"/>
</dbReference>
<feature type="binding site" description="in other chain" evidence="15">
    <location>
        <position position="221"/>
    </location>
    <ligand>
        <name>substrate</name>
        <note>ligand shared between dimeric partners</note>
    </ligand>
</feature>
<evidence type="ECO:0000256" key="14">
    <source>
        <dbReference type="ARBA" id="ARBA00048070"/>
    </source>
</evidence>
<evidence type="ECO:0000256" key="11">
    <source>
        <dbReference type="ARBA" id="ARBA00022840"/>
    </source>
</evidence>
<feature type="domain" description="Phosphofructokinase" evidence="16">
    <location>
        <begin position="2"/>
        <end position="283"/>
    </location>
</feature>
<dbReference type="EMBL" id="SLUN01000034">
    <property type="protein sequence ID" value="TCL61453.1"/>
    <property type="molecule type" value="Genomic_DNA"/>
</dbReference>
<feature type="binding site" evidence="15">
    <location>
        <begin position="71"/>
        <end position="72"/>
    </location>
    <ligand>
        <name>ATP</name>
        <dbReference type="ChEBI" id="CHEBI:30616"/>
    </ligand>
</feature>
<dbReference type="HAMAP" id="MF_00339">
    <property type="entry name" value="Phosphofructokinase_I_B1"/>
    <property type="match status" value="1"/>
</dbReference>
<dbReference type="GO" id="GO:0003872">
    <property type="term" value="F:6-phosphofructokinase activity"/>
    <property type="evidence" value="ECO:0007669"/>
    <property type="project" value="UniProtKB-UniRule"/>
</dbReference>